<evidence type="ECO:0000256" key="2">
    <source>
        <dbReference type="ARBA" id="ARBA00023015"/>
    </source>
</evidence>
<dbReference type="OrthoDB" id="9814815at2"/>
<dbReference type="SUPFAM" id="SSF100950">
    <property type="entry name" value="NagB/RpiA/CoA transferase-like"/>
    <property type="match status" value="1"/>
</dbReference>
<organism evidence="6 7">
    <name type="scientific">Pseudoduganella buxea</name>
    <dbReference type="NCBI Taxonomy" id="1949069"/>
    <lineage>
        <taxon>Bacteria</taxon>
        <taxon>Pseudomonadati</taxon>
        <taxon>Pseudomonadota</taxon>
        <taxon>Betaproteobacteria</taxon>
        <taxon>Burkholderiales</taxon>
        <taxon>Oxalobacteraceae</taxon>
        <taxon>Telluria group</taxon>
        <taxon>Pseudoduganella</taxon>
    </lineage>
</organism>
<dbReference type="InterPro" id="IPR036388">
    <property type="entry name" value="WH-like_DNA-bd_sf"/>
</dbReference>
<dbReference type="GO" id="GO:0003700">
    <property type="term" value="F:DNA-binding transcription factor activity"/>
    <property type="evidence" value="ECO:0007669"/>
    <property type="project" value="InterPro"/>
</dbReference>
<reference evidence="6 7" key="1">
    <citation type="submission" date="2019-11" db="EMBL/GenBank/DDBJ databases">
        <title>Type strains purchased from KCTC, JCM and DSMZ.</title>
        <authorList>
            <person name="Lu H."/>
        </authorList>
    </citation>
    <scope>NUCLEOTIDE SEQUENCE [LARGE SCALE GENOMIC DNA]</scope>
    <source>
        <strain evidence="6 7">KCTC 52429</strain>
    </source>
</reference>
<gene>
    <name evidence="6" type="ORF">GM672_04200</name>
</gene>
<dbReference type="PRINTS" id="PR00037">
    <property type="entry name" value="HTHLACR"/>
</dbReference>
<dbReference type="PANTHER" id="PTHR30363">
    <property type="entry name" value="HTH-TYPE TRANSCRIPTIONAL REGULATOR SRLR-RELATED"/>
    <property type="match status" value="1"/>
</dbReference>
<dbReference type="PROSITE" id="PS51000">
    <property type="entry name" value="HTH_DEOR_2"/>
    <property type="match status" value="1"/>
</dbReference>
<dbReference type="PANTHER" id="PTHR30363:SF4">
    <property type="entry name" value="GLYCEROL-3-PHOSPHATE REGULON REPRESSOR"/>
    <property type="match status" value="1"/>
</dbReference>
<evidence type="ECO:0000256" key="3">
    <source>
        <dbReference type="ARBA" id="ARBA00023125"/>
    </source>
</evidence>
<evidence type="ECO:0000256" key="1">
    <source>
        <dbReference type="ARBA" id="ARBA00022491"/>
    </source>
</evidence>
<name>A0A6I3SUC5_9BURK</name>
<evidence type="ECO:0000256" key="4">
    <source>
        <dbReference type="ARBA" id="ARBA00023163"/>
    </source>
</evidence>
<keyword evidence="1" id="KW-0678">Repressor</keyword>
<dbReference type="AlphaFoldDB" id="A0A6I3SUC5"/>
<dbReference type="InterPro" id="IPR001034">
    <property type="entry name" value="DeoR_HTH"/>
</dbReference>
<accession>A0A6I3SUC5</accession>
<dbReference type="Pfam" id="PF08220">
    <property type="entry name" value="HTH_DeoR"/>
    <property type="match status" value="1"/>
</dbReference>
<dbReference type="Gene3D" id="1.10.10.10">
    <property type="entry name" value="Winged helix-like DNA-binding domain superfamily/Winged helix DNA-binding domain"/>
    <property type="match status" value="1"/>
</dbReference>
<dbReference type="SUPFAM" id="SSF46785">
    <property type="entry name" value="Winged helix' DNA-binding domain"/>
    <property type="match status" value="1"/>
</dbReference>
<keyword evidence="4" id="KW-0804">Transcription</keyword>
<sequence length="260" mass="27448">MERPMQLAEERRRLIIEAVEQEGKVLAAALAQRLNTSEDTIRRDLRELDLAGRLRRVHGGAVRRAAGEAHFGQREGADLQRKALLGEALRTLVQAGDTVLIDAGSTNLALARLLDDGCAAAIVTNSPHIALALGEFRRTRVILLGGTYHGQCGAVLGARTLADIEQLRADLCIVGLCGVDAGRLGASDGEEAVLKRAMLASSSRRAAAVLNERLGASAPFTLGTPAELDYLVLEADAPADLAAAIRDVAGGPELLRAEAK</sequence>
<dbReference type="PROSITE" id="PS00894">
    <property type="entry name" value="HTH_DEOR_1"/>
    <property type="match status" value="1"/>
</dbReference>
<dbReference type="InterPro" id="IPR018356">
    <property type="entry name" value="Tscrpt_reg_HTH_DeoR_CS"/>
</dbReference>
<proteinExistence type="predicted"/>
<feature type="domain" description="HTH deoR-type" evidence="5">
    <location>
        <begin position="8"/>
        <end position="63"/>
    </location>
</feature>
<dbReference type="Pfam" id="PF00455">
    <property type="entry name" value="DeoRC"/>
    <property type="match status" value="1"/>
</dbReference>
<dbReference type="GO" id="GO:0003677">
    <property type="term" value="F:DNA binding"/>
    <property type="evidence" value="ECO:0007669"/>
    <property type="project" value="UniProtKB-KW"/>
</dbReference>
<dbReference type="Proteomes" id="UP000430634">
    <property type="component" value="Unassembled WGS sequence"/>
</dbReference>
<comment type="caution">
    <text evidence="6">The sequence shown here is derived from an EMBL/GenBank/DDBJ whole genome shotgun (WGS) entry which is preliminary data.</text>
</comment>
<evidence type="ECO:0000259" key="5">
    <source>
        <dbReference type="PROSITE" id="PS51000"/>
    </source>
</evidence>
<dbReference type="SMART" id="SM01134">
    <property type="entry name" value="DeoRC"/>
    <property type="match status" value="1"/>
</dbReference>
<protein>
    <submittedName>
        <fullName evidence="6">DeoR family transcriptional regulator</fullName>
    </submittedName>
</protein>
<dbReference type="InterPro" id="IPR014036">
    <property type="entry name" value="DeoR-like_C"/>
</dbReference>
<keyword evidence="3" id="KW-0238">DNA-binding</keyword>
<keyword evidence="2" id="KW-0805">Transcription regulation</keyword>
<dbReference type="InterPro" id="IPR050313">
    <property type="entry name" value="Carb_Metab_HTH_regulators"/>
</dbReference>
<dbReference type="EMBL" id="WNKZ01000007">
    <property type="protein sequence ID" value="MTV51932.1"/>
    <property type="molecule type" value="Genomic_DNA"/>
</dbReference>
<dbReference type="InterPro" id="IPR036390">
    <property type="entry name" value="WH_DNA-bd_sf"/>
</dbReference>
<evidence type="ECO:0000313" key="7">
    <source>
        <dbReference type="Proteomes" id="UP000430634"/>
    </source>
</evidence>
<evidence type="ECO:0000313" key="6">
    <source>
        <dbReference type="EMBL" id="MTV51932.1"/>
    </source>
</evidence>
<dbReference type="InterPro" id="IPR037171">
    <property type="entry name" value="NagB/RpiA_transferase-like"/>
</dbReference>
<dbReference type="SMART" id="SM00420">
    <property type="entry name" value="HTH_DEOR"/>
    <property type="match status" value="1"/>
</dbReference>